<dbReference type="RefSeq" id="WP_158635574.1">
    <property type="nucleotide sequence ID" value="NZ_BMLP01000002.1"/>
</dbReference>
<organism evidence="1 2">
    <name type="scientific">Gemmobacter aquaticus</name>
    <dbReference type="NCBI Taxonomy" id="490185"/>
    <lineage>
        <taxon>Bacteria</taxon>
        <taxon>Pseudomonadati</taxon>
        <taxon>Pseudomonadota</taxon>
        <taxon>Alphaproteobacteria</taxon>
        <taxon>Rhodobacterales</taxon>
        <taxon>Paracoccaceae</taxon>
        <taxon>Gemmobacter</taxon>
    </lineage>
</organism>
<comment type="caution">
    <text evidence="1">The sequence shown here is derived from an EMBL/GenBank/DDBJ whole genome shotgun (WGS) entry which is preliminary data.</text>
</comment>
<proteinExistence type="predicted"/>
<dbReference type="SUPFAM" id="SSF52540">
    <property type="entry name" value="P-loop containing nucleoside triphosphate hydrolases"/>
    <property type="match status" value="1"/>
</dbReference>
<dbReference type="OrthoDB" id="1407035at2"/>
<dbReference type="InterPro" id="IPR005331">
    <property type="entry name" value="Sulfotransferase"/>
</dbReference>
<sequence length="292" mass="32856">MTEEPRPAGRVFLAPETPQPQRRAVAERLMADHPEVFGKPEDAIGLLRSIHLPASRRWAFLNNGKAGTSSARRFLFQMEFGVPLTVDWDVPHDINPDGVVHSLQGGAGIFRPAIALPTPLAVLAGSMRLATVRHPVSRAISAFEYLCKSHDLRHSWFVQDRLRMNAVLGFDWTLDTRSPRGFLKFLDYIAWMQAEVGRFDINPHWRPQIDNVVPTIFRPQIIGRLEDMGAFYREVADQLGQPLPSGFDVRAANRQTYAGDRSAWLTPEARDRIATIYAADFDWLGYDPGGEA</sequence>
<dbReference type="Pfam" id="PF03567">
    <property type="entry name" value="Sulfotransfer_2"/>
    <property type="match status" value="1"/>
</dbReference>
<dbReference type="EMBL" id="BMLP01000002">
    <property type="protein sequence ID" value="GGO31838.1"/>
    <property type="molecule type" value="Genomic_DNA"/>
</dbReference>
<evidence type="ECO:0008006" key="3">
    <source>
        <dbReference type="Google" id="ProtNLM"/>
    </source>
</evidence>
<dbReference type="GO" id="GO:0016020">
    <property type="term" value="C:membrane"/>
    <property type="evidence" value="ECO:0007669"/>
    <property type="project" value="InterPro"/>
</dbReference>
<dbReference type="GO" id="GO:0008146">
    <property type="term" value="F:sulfotransferase activity"/>
    <property type="evidence" value="ECO:0007669"/>
    <property type="project" value="InterPro"/>
</dbReference>
<dbReference type="InterPro" id="IPR027417">
    <property type="entry name" value="P-loop_NTPase"/>
</dbReference>
<evidence type="ECO:0000313" key="1">
    <source>
        <dbReference type="EMBL" id="GGO31838.1"/>
    </source>
</evidence>
<dbReference type="Proteomes" id="UP000598196">
    <property type="component" value="Unassembled WGS sequence"/>
</dbReference>
<keyword evidence="2" id="KW-1185">Reference proteome</keyword>
<dbReference type="AlphaFoldDB" id="A0A917YJD1"/>
<protein>
    <recommendedName>
        <fullName evidence="3">Sulfotransferase family protein</fullName>
    </recommendedName>
</protein>
<reference evidence="1 2" key="1">
    <citation type="journal article" date="2014" name="Int. J. Syst. Evol. Microbiol.">
        <title>Complete genome sequence of Corynebacterium casei LMG S-19264T (=DSM 44701T), isolated from a smear-ripened cheese.</title>
        <authorList>
            <consortium name="US DOE Joint Genome Institute (JGI-PGF)"/>
            <person name="Walter F."/>
            <person name="Albersmeier A."/>
            <person name="Kalinowski J."/>
            <person name="Ruckert C."/>
        </authorList>
    </citation>
    <scope>NUCLEOTIDE SEQUENCE [LARGE SCALE GENOMIC DNA]</scope>
    <source>
        <strain evidence="1 2">CGMCC 1.7029</strain>
    </source>
</reference>
<evidence type="ECO:0000313" key="2">
    <source>
        <dbReference type="Proteomes" id="UP000598196"/>
    </source>
</evidence>
<accession>A0A917YJD1</accession>
<gene>
    <name evidence="1" type="ORF">GCM10010991_18390</name>
</gene>
<name>A0A917YJD1_9RHOB</name>